<gene>
    <name evidence="2" type="ORF">T10_12895</name>
</gene>
<dbReference type="AlphaFoldDB" id="A0A0V1MGQ8"/>
<accession>A0A0V1MGQ8</accession>
<feature type="compositionally biased region" description="Basic and acidic residues" evidence="1">
    <location>
        <begin position="76"/>
        <end position="89"/>
    </location>
</feature>
<evidence type="ECO:0000313" key="2">
    <source>
        <dbReference type="EMBL" id="KRZ70858.1"/>
    </source>
</evidence>
<dbReference type="Proteomes" id="UP000054843">
    <property type="component" value="Unassembled WGS sequence"/>
</dbReference>
<reference evidence="2 3" key="1">
    <citation type="submission" date="2015-01" db="EMBL/GenBank/DDBJ databases">
        <title>Evolution of Trichinella species and genotypes.</title>
        <authorList>
            <person name="Korhonen P.K."/>
            <person name="Edoardo P."/>
            <person name="Giuseppe L.R."/>
            <person name="Gasser R.B."/>
        </authorList>
    </citation>
    <scope>NUCLEOTIDE SEQUENCE [LARGE SCALE GENOMIC DNA]</scope>
    <source>
        <strain evidence="2">ISS1980</strain>
    </source>
</reference>
<evidence type="ECO:0000313" key="3">
    <source>
        <dbReference type="Proteomes" id="UP000054843"/>
    </source>
</evidence>
<comment type="caution">
    <text evidence="2">The sequence shown here is derived from an EMBL/GenBank/DDBJ whole genome shotgun (WGS) entry which is preliminary data.</text>
</comment>
<protein>
    <submittedName>
        <fullName evidence="2">Uncharacterized protein</fullName>
    </submittedName>
</protein>
<proteinExistence type="predicted"/>
<organism evidence="2 3">
    <name type="scientific">Trichinella papuae</name>
    <dbReference type="NCBI Taxonomy" id="268474"/>
    <lineage>
        <taxon>Eukaryota</taxon>
        <taxon>Metazoa</taxon>
        <taxon>Ecdysozoa</taxon>
        <taxon>Nematoda</taxon>
        <taxon>Enoplea</taxon>
        <taxon>Dorylaimia</taxon>
        <taxon>Trichinellida</taxon>
        <taxon>Trichinellidae</taxon>
        <taxon>Trichinella</taxon>
    </lineage>
</organism>
<name>A0A0V1MGQ8_9BILA</name>
<evidence type="ECO:0000256" key="1">
    <source>
        <dbReference type="SAM" id="MobiDB-lite"/>
    </source>
</evidence>
<feature type="region of interest" description="Disordered" evidence="1">
    <location>
        <begin position="50"/>
        <end position="125"/>
    </location>
</feature>
<dbReference type="EMBL" id="JYDO01000106">
    <property type="protein sequence ID" value="KRZ70858.1"/>
    <property type="molecule type" value="Genomic_DNA"/>
</dbReference>
<sequence>MILKLNPTVRETAVYGYLSRWHSLGLEESAVIQEQQNTEIEIYSRITTAQSKGQTVRHNRTRSRQSNQSITRHQTHYHDSHSCIPKRDCGVTTNQPTPDYGSRFRLSGSSKSGFNSLPLMDSVQH</sequence>
<keyword evidence="3" id="KW-1185">Reference proteome</keyword>